<reference evidence="2" key="1">
    <citation type="submission" date="2009-05" db="EMBL/GenBank/DDBJ databases">
        <title>The evolution of amastin surface glycoproteins in trypanosomatid parasites.</title>
        <authorList>
            <person name="Jackson A.P."/>
        </authorList>
    </citation>
    <scope>NUCLEOTIDE SEQUENCE</scope>
    <source>
        <strain evidence="2">ATCC 30255</strain>
    </source>
</reference>
<proteinExistence type="predicted"/>
<dbReference type="InterPro" id="IPR035155">
    <property type="entry name" value="DUF5393"/>
</dbReference>
<gene>
    <name evidence="2" type="ORF">CDFL6B12_01</name>
</gene>
<dbReference type="EMBL" id="GQ153664">
    <property type="protein sequence ID" value="ACS87828.1"/>
    <property type="molecule type" value="Genomic_DNA"/>
</dbReference>
<evidence type="ECO:0000256" key="1">
    <source>
        <dbReference type="SAM" id="MobiDB-lite"/>
    </source>
</evidence>
<dbReference type="Pfam" id="PF17371">
    <property type="entry name" value="DUF5393"/>
    <property type="match status" value="1"/>
</dbReference>
<accession>C6K3N9</accession>
<name>C6K3N9_9TRYP</name>
<feature type="compositionally biased region" description="Low complexity" evidence="1">
    <location>
        <begin position="125"/>
        <end position="136"/>
    </location>
</feature>
<dbReference type="AlphaFoldDB" id="C6K3N9"/>
<feature type="compositionally biased region" description="Polar residues" evidence="1">
    <location>
        <begin position="299"/>
        <end position="318"/>
    </location>
</feature>
<sequence>MLLLPSSKCVGTLSLLLADGFFNIAPLASTVERVAGTPFQYRSECEARDYFTLIALLYPDCVVEEALPRTLLALRRAESAQASASLEGSGRVSPAAAVRTQSSSASVQASIREGSGRPQSHLGEATTARADGAATRGAGSTGQLLLLQNPHEGFAANLSTDLPTLLASVKSPSKSAVSELPVDTAQFENTSASAALTGSVLPEVDAVPLTMDDLIALLTCRRSLATVLLSSLNELLHDVQYRELERSRPASHGGATSRQSEGAALQVTSELLLTAKLMLMTFMTASEIWLRRARDGGQSANASSTPSLTRTSASSTPPQALRRIGSAYRVVHHLLNSDAATTAAHFTSVPVEQWTWGRHKDALASWYDRTLDCLLQSAEAEGIQHDAFMQEAKTFAVQQGRAASRAPTLVLHRPCDGRPAVELNLSFMTTLNAAIAVPKMPLQLGEVQLLLYPRVAVPAAGVRRAVSCGHELLFDDSPASPTVDFLQRCTTHVCPSTMLQESGSEVPSLFRQRYGELASGARRSVRILLTDVTVLAAMMEKNAPMLARITLWCDGEWPPMRKAAQGDASAASYSHAAAAVTLLEGEDADEMPLSSFIKEAVMFRSSFSGAVGRYVREMVVLNGFDQVTLERWVRHICDNLAADGVLAPHRTTLAALVKFATLHRRWTLTSEVAELQKHHLA</sequence>
<organism evidence="2">
    <name type="scientific">Angomonas deanei</name>
    <dbReference type="NCBI Taxonomy" id="59799"/>
    <lineage>
        <taxon>Eukaryota</taxon>
        <taxon>Discoba</taxon>
        <taxon>Euglenozoa</taxon>
        <taxon>Kinetoplastea</taxon>
        <taxon>Metakinetoplastina</taxon>
        <taxon>Trypanosomatida</taxon>
        <taxon>Trypanosomatidae</taxon>
        <taxon>Strigomonadinae</taxon>
        <taxon>Angomonas</taxon>
    </lineage>
</organism>
<evidence type="ECO:0000313" key="2">
    <source>
        <dbReference type="EMBL" id="ACS87828.1"/>
    </source>
</evidence>
<protein>
    <submittedName>
        <fullName evidence="2">Uncharacterized protein</fullName>
    </submittedName>
</protein>
<feature type="compositionally biased region" description="Polar residues" evidence="1">
    <location>
        <begin position="99"/>
        <end position="109"/>
    </location>
</feature>
<feature type="region of interest" description="Disordered" evidence="1">
    <location>
        <begin position="91"/>
        <end position="136"/>
    </location>
</feature>
<feature type="region of interest" description="Disordered" evidence="1">
    <location>
        <begin position="299"/>
        <end position="319"/>
    </location>
</feature>